<dbReference type="EMBL" id="KU253712">
    <property type="protein sequence ID" value="AMB18629.1"/>
    <property type="molecule type" value="Genomic_DNA"/>
</dbReference>
<evidence type="ECO:0000313" key="2">
    <source>
        <dbReference type="Proteomes" id="UP000204502"/>
    </source>
</evidence>
<evidence type="ECO:0000313" key="1">
    <source>
        <dbReference type="EMBL" id="AMB18629.1"/>
    </source>
</evidence>
<protein>
    <submittedName>
        <fullName evidence="1">Uncharacterized protein</fullName>
    </submittedName>
</protein>
<organism evidence="1 2">
    <name type="scientific">Bacillus phage Eldridge</name>
    <dbReference type="NCBI Taxonomy" id="1776293"/>
    <lineage>
        <taxon>Viruses</taxon>
        <taxon>Duplodnaviria</taxon>
        <taxon>Heunggongvirae</taxon>
        <taxon>Uroviricota</taxon>
        <taxon>Caudoviricetes</taxon>
        <taxon>Herelleviridae</taxon>
        <taxon>Bastillevirinae</taxon>
        <taxon>Eldridgevirus</taxon>
        <taxon>Eldridgevirus eldridge</taxon>
    </lineage>
</organism>
<proteinExistence type="predicted"/>
<dbReference type="GeneID" id="28801708"/>
<keyword evidence="2" id="KW-1185">Reference proteome</keyword>
<dbReference type="Proteomes" id="UP000204502">
    <property type="component" value="Segment"/>
</dbReference>
<gene>
    <name evidence="1" type="ORF">Eldridge_046</name>
</gene>
<reference evidence="1 2" key="1">
    <citation type="journal article" date="2016" name="Genome Announc.">
        <title>Complete Genome Sequence of Bacillus megaterium Bacteriophage Eldridge.</title>
        <authorList>
            <person name="Reveille A.M."/>
            <person name="Eldridge K.A."/>
            <person name="Temple L.M."/>
        </authorList>
    </citation>
    <scope>NUCLEOTIDE SEQUENCE [LARGE SCALE GENOMIC DNA]</scope>
</reference>
<dbReference type="RefSeq" id="YP_009274753.1">
    <property type="nucleotide sequence ID" value="NC_030920.1"/>
</dbReference>
<accession>A0A0Y0AFC6</accession>
<name>A0A0Y0AFC6_9CAUD</name>
<dbReference type="KEGG" id="vg:28801708"/>
<sequence>MREIIDVSLYGGPSIFKGRETPMEAVVTTCDTHHDCSFYRDGHCLALRGFLTPGCKHGSTTTHKGYTSRARKFGEFRDKWKGHEKYNSLDRPPKKLGIIAGEVYFPYAHVTITEDFKVTGPEFVTRPAYVPLEKFTVELIEDICLLRPQAFFGGTIESYQKETVPLFLTHLKEVLPDLYNQFKEAHPELVSDVSYVGRKALLRTIKPSKVHYKSKNYPNLNEEWEWDGDYLHYTGGRVSSVNVTRDYEIVDFILKPTDKSVIIIEDDSQVQDSTVFVD</sequence>